<dbReference type="InterPro" id="IPR051469">
    <property type="entry name" value="FliN/MopA/SpaO"/>
</dbReference>
<comment type="function">
    <text evidence="1">FliN is one of three proteins (FliG, FliN, FliM) that form the rotor-mounted switch complex (C ring), located at the base of the basal body. This complex interacts with the CheY and CheZ chemotaxis proteins, in addition to contacting components of the motor that determine the direction of flagellar rotation.</text>
</comment>
<keyword evidence="1" id="KW-1003">Cell membrane</keyword>
<keyword evidence="1" id="KW-0472">Membrane</keyword>
<dbReference type="NCBIfam" id="TIGR02480">
    <property type="entry name" value="fliN"/>
    <property type="match status" value="1"/>
</dbReference>
<dbReference type="EMBL" id="JAHWQX010000002">
    <property type="protein sequence ID" value="MBW3097381.1"/>
    <property type="molecule type" value="Genomic_DNA"/>
</dbReference>
<keyword evidence="1" id="KW-0283">Flagellar rotation</keyword>
<dbReference type="Pfam" id="PF01052">
    <property type="entry name" value="FliMN_C"/>
    <property type="match status" value="1"/>
</dbReference>
<sequence>MAQENSLDEFTDTAADVSAGAEAPHDQEIDQQVDGLRGVLKKDAGELPIVNDEEAELMGGAEASKSEIGADFAADDGAPDLTGDGGLGGDFPDLGAEPDAFAAGAAGADFGADFADTGATPSDPFDLGDSPEGSSQGGLGGLDDFSAASASTFAAAGSRAGSAPGGATTRMDVILDIPVDVQIILGSSRMSVSALMDLSEGATIALDRKIGEPVEITVNGKLIGRGEITVLEDDETRFGIKMIEVYGTPAKKD</sequence>
<evidence type="ECO:0000313" key="5">
    <source>
        <dbReference type="Proteomes" id="UP001430804"/>
    </source>
</evidence>
<comment type="subcellular location">
    <subcellularLocation>
        <location evidence="1">Cell membrane</location>
        <topology evidence="1">Peripheral membrane protein</topology>
        <orientation evidence="1">Cytoplasmic side</orientation>
    </subcellularLocation>
    <subcellularLocation>
        <location evidence="1">Bacterial flagellum basal body</location>
    </subcellularLocation>
</comment>
<name>A0ABS6WN43_9HYPH</name>
<dbReference type="PANTHER" id="PTHR43484:SF1">
    <property type="entry name" value="FLAGELLAR MOTOR SWITCH PROTEIN FLIN"/>
    <property type="match status" value="1"/>
</dbReference>
<feature type="region of interest" description="Disordered" evidence="2">
    <location>
        <begin position="1"/>
        <end position="28"/>
    </location>
</feature>
<feature type="domain" description="Flagellar motor switch protein FliN-like C-terminal" evidence="3">
    <location>
        <begin position="174"/>
        <end position="244"/>
    </location>
</feature>
<dbReference type="PANTHER" id="PTHR43484">
    <property type="match status" value="1"/>
</dbReference>
<proteinExistence type="inferred from homology"/>
<keyword evidence="1" id="KW-0145">Chemotaxis</keyword>
<feature type="region of interest" description="Disordered" evidence="2">
    <location>
        <begin position="113"/>
        <end position="141"/>
    </location>
</feature>
<keyword evidence="4" id="KW-0282">Flagellum</keyword>
<evidence type="ECO:0000313" key="4">
    <source>
        <dbReference type="EMBL" id="MBW3097381.1"/>
    </source>
</evidence>
<dbReference type="InterPro" id="IPR001543">
    <property type="entry name" value="FliN-like_C"/>
</dbReference>
<keyword evidence="1" id="KW-0975">Bacterial flagellum</keyword>
<comment type="caution">
    <text evidence="4">The sequence shown here is derived from an EMBL/GenBank/DDBJ whole genome shotgun (WGS) entry which is preliminary data.</text>
</comment>
<evidence type="ECO:0000256" key="1">
    <source>
        <dbReference type="RuleBase" id="RU362074"/>
    </source>
</evidence>
<protein>
    <recommendedName>
        <fullName evidence="1">Flagellar motor switch protein FliN</fullName>
    </recommendedName>
</protein>
<keyword evidence="4" id="KW-0969">Cilium</keyword>
<dbReference type="InterPro" id="IPR012826">
    <property type="entry name" value="FliN"/>
</dbReference>
<dbReference type="RefSeq" id="WP_219201294.1">
    <property type="nucleotide sequence ID" value="NZ_JAHWQX010000002.1"/>
</dbReference>
<evidence type="ECO:0000259" key="3">
    <source>
        <dbReference type="Pfam" id="PF01052"/>
    </source>
</evidence>
<feature type="region of interest" description="Disordered" evidence="2">
    <location>
        <begin position="60"/>
        <end position="99"/>
    </location>
</feature>
<keyword evidence="5" id="KW-1185">Reference proteome</keyword>
<feature type="compositionally biased region" description="Acidic residues" evidence="2">
    <location>
        <begin position="1"/>
        <end position="11"/>
    </location>
</feature>
<reference evidence="4" key="1">
    <citation type="submission" date="2021-07" db="EMBL/GenBank/DDBJ databases">
        <title>Pseudohoeflea marina sp. nov. a polyhydroxyalcanoate-producing bacterium.</title>
        <authorList>
            <person name="Zheng W."/>
            <person name="Yu S."/>
            <person name="Huang Y."/>
        </authorList>
    </citation>
    <scope>NUCLEOTIDE SEQUENCE</scope>
    <source>
        <strain evidence="4">DP4N28-3</strain>
    </source>
</reference>
<gene>
    <name evidence="4" type="primary">fliN</name>
    <name evidence="4" type="ORF">KY465_08820</name>
</gene>
<dbReference type="Proteomes" id="UP001430804">
    <property type="component" value="Unassembled WGS sequence"/>
</dbReference>
<accession>A0ABS6WN43</accession>
<organism evidence="4 5">
    <name type="scientific">Pseudohoeflea coraliihabitans</name>
    <dbReference type="NCBI Taxonomy" id="2860393"/>
    <lineage>
        <taxon>Bacteria</taxon>
        <taxon>Pseudomonadati</taxon>
        <taxon>Pseudomonadota</taxon>
        <taxon>Alphaproteobacteria</taxon>
        <taxon>Hyphomicrobiales</taxon>
        <taxon>Rhizobiaceae</taxon>
        <taxon>Pseudohoeflea</taxon>
    </lineage>
</organism>
<evidence type="ECO:0000256" key="2">
    <source>
        <dbReference type="SAM" id="MobiDB-lite"/>
    </source>
</evidence>
<keyword evidence="4" id="KW-0966">Cell projection</keyword>
<comment type="similarity">
    <text evidence="1">Belongs to the FliN/MopA/SpaO family.</text>
</comment>
<feature type="compositionally biased region" description="Low complexity" evidence="2">
    <location>
        <begin position="90"/>
        <end position="99"/>
    </location>
</feature>